<reference evidence="2" key="1">
    <citation type="submission" date="2023-01" db="EMBL/GenBank/DDBJ databases">
        <title>Colletotrichum chrysophilum M932 genome sequence.</title>
        <authorList>
            <person name="Baroncelli R."/>
        </authorList>
    </citation>
    <scope>NUCLEOTIDE SEQUENCE</scope>
    <source>
        <strain evidence="2">M932</strain>
    </source>
</reference>
<name>A0AAD9B0W6_9PEZI</name>
<evidence type="ECO:0000313" key="3">
    <source>
        <dbReference type="Proteomes" id="UP001243330"/>
    </source>
</evidence>
<keyword evidence="3" id="KW-1185">Reference proteome</keyword>
<dbReference type="InterPro" id="IPR052895">
    <property type="entry name" value="HetReg/Transcr_Mod"/>
</dbReference>
<comment type="caution">
    <text evidence="2">The sequence shown here is derived from an EMBL/GenBank/DDBJ whole genome shotgun (WGS) entry which is preliminary data.</text>
</comment>
<evidence type="ECO:0000259" key="1">
    <source>
        <dbReference type="Pfam" id="PF06985"/>
    </source>
</evidence>
<dbReference type="PANTHER" id="PTHR24148:SF73">
    <property type="entry name" value="HET DOMAIN PROTEIN (AFU_ORTHOLOGUE AFUA_8G01020)"/>
    <property type="match status" value="1"/>
</dbReference>
<dbReference type="PANTHER" id="PTHR24148">
    <property type="entry name" value="ANKYRIN REPEAT DOMAIN-CONTAINING PROTEIN 39 HOMOLOG-RELATED"/>
    <property type="match status" value="1"/>
</dbReference>
<dbReference type="EMBL" id="JAQOWY010000023">
    <property type="protein sequence ID" value="KAK1855274.1"/>
    <property type="molecule type" value="Genomic_DNA"/>
</dbReference>
<evidence type="ECO:0000313" key="2">
    <source>
        <dbReference type="EMBL" id="KAK1855274.1"/>
    </source>
</evidence>
<dbReference type="Pfam" id="PF26639">
    <property type="entry name" value="Het-6_barrel"/>
    <property type="match status" value="1"/>
</dbReference>
<dbReference type="InterPro" id="IPR010730">
    <property type="entry name" value="HET"/>
</dbReference>
<accession>A0AAD9B0W6</accession>
<dbReference type="Pfam" id="PF06985">
    <property type="entry name" value="HET"/>
    <property type="match status" value="1"/>
</dbReference>
<organism evidence="2 3">
    <name type="scientific">Colletotrichum chrysophilum</name>
    <dbReference type="NCBI Taxonomy" id="1836956"/>
    <lineage>
        <taxon>Eukaryota</taxon>
        <taxon>Fungi</taxon>
        <taxon>Dikarya</taxon>
        <taxon>Ascomycota</taxon>
        <taxon>Pezizomycotina</taxon>
        <taxon>Sordariomycetes</taxon>
        <taxon>Hypocreomycetidae</taxon>
        <taxon>Glomerellales</taxon>
        <taxon>Glomerellaceae</taxon>
        <taxon>Colletotrichum</taxon>
        <taxon>Colletotrichum gloeosporioides species complex</taxon>
    </lineage>
</organism>
<gene>
    <name evidence="2" type="ORF">CCHR01_02037</name>
</gene>
<sequence>MDSTTDFRILDLLPANYDDNLRCNIRNLELGTCEPYEALSYVWGDQLNLEPIQVAGAKVKITKSLQAALRRLRKPSMIRPLWVDQLCINQLDSRDKTRQVSIMRQIYKNCSRCLIWLGELPETLTVVDAEGAFDFICMCAGQWGDSEFIPSGLSTPDRLARAHGAFKALVLDGNPWWSRIWTVQEVVLPSNALVIWGPLCLPWAMLKQAARRLCSGLFPRLNFPILDTFHDIVNNFTGPVRGLEIAEAGESPLNILQRWRHRKATDPRDKAFALMGMFSMMGDLLMQEFPLRRANDNDARLAALQFHGGSPLDKLICNSVRMMIAGQTFFVTERGYVGVGPPNLVEGDEVWVLSGGKVPFILRPSTGDKSPRSSATPLFSLIGDAFVYGIMDGEAMALHKGGPQAVYLS</sequence>
<dbReference type="Proteomes" id="UP001243330">
    <property type="component" value="Unassembled WGS sequence"/>
</dbReference>
<proteinExistence type="predicted"/>
<protein>
    <submittedName>
        <fullName evidence="2">Heterokaryon incompatibility protein</fullName>
    </submittedName>
</protein>
<feature type="domain" description="Heterokaryon incompatibility" evidence="1">
    <location>
        <begin position="36"/>
        <end position="185"/>
    </location>
</feature>
<dbReference type="AlphaFoldDB" id="A0AAD9B0W6"/>